<organism evidence="4 6">
    <name type="scientific">Durio zibethinus</name>
    <name type="common">Durian</name>
    <dbReference type="NCBI Taxonomy" id="66656"/>
    <lineage>
        <taxon>Eukaryota</taxon>
        <taxon>Viridiplantae</taxon>
        <taxon>Streptophyta</taxon>
        <taxon>Embryophyta</taxon>
        <taxon>Tracheophyta</taxon>
        <taxon>Spermatophyta</taxon>
        <taxon>Magnoliopsida</taxon>
        <taxon>eudicotyledons</taxon>
        <taxon>Gunneridae</taxon>
        <taxon>Pentapetalae</taxon>
        <taxon>rosids</taxon>
        <taxon>malvids</taxon>
        <taxon>Malvales</taxon>
        <taxon>Malvaceae</taxon>
        <taxon>Helicteroideae</taxon>
        <taxon>Durio</taxon>
    </lineage>
</organism>
<name>A0A6P5XP20_DURZI</name>
<dbReference type="GO" id="GO:0099402">
    <property type="term" value="P:plant organ development"/>
    <property type="evidence" value="ECO:0007669"/>
    <property type="project" value="UniProtKB-ARBA"/>
</dbReference>
<dbReference type="InterPro" id="IPR046849">
    <property type="entry name" value="E2_motif"/>
</dbReference>
<dbReference type="GO" id="GO:0009451">
    <property type="term" value="P:RNA modification"/>
    <property type="evidence" value="ECO:0007669"/>
    <property type="project" value="InterPro"/>
</dbReference>
<sequence>MILQILPLVSALSAGGSPYHFKVTKQVYPCMRTLLNSLIESSSCAFYKVLTTHCCAIKLGTLVDVYTANKIINLYTRCKELHIARKLFAEIPHRDSVSWNTMISGYVNCGNLETACEILKNMKRCGFGFDAYTFGSLLKGVASSYRLQVGQQLHSMIVKMGYEENVYPGSALLDMYAKCEKVEDAYMVFECLSEPNSVSWNALIAGFSQVGDRSTAFWLLGCMEKEGVRVEDGTFAPLLILLNDIEFYKLTTQIHGKIIKNGLAFDNTVCNAMITSYSECGSIEDARKVFDGAVGMRDLVTWNSMLAAYLVHEKEELGFKLFLDMQGLGFEPDIYTYTSVLSACFEKEHKSHGKSLHAVLIKRGWEYYVPISNALIAMYLKSNNNSMEEALNLFQSMELKDRVSWNSILTGFSQIGLSEDALKLFGQMRFSMVEIDHYAFSAVLRSCADLATLQLGRQVHVLAFKSGFETNEFVASALIFMYSKGGIIDDARKSFEETPKDSSIAWNSIIFGYAQNGQGIIALDLFYLMRDRRVRLDHITFVAVLTACSHIGHVEGGLNFLKSMESDYGIPPRMEHYACAVDLVGRAGRLDEAKTVIESMPFKPDTMVWKTLLGACRVCGDIELATQVASHLLELEPEEHCTYVLLSQMYGHLRRWDEKASLTRLMRERGVKKIPGWSWIEIKNKVHAFNAEDQSHPHCKEIYQMLGELMEEMTWLDTNLGLDALTSDESLDAVI</sequence>
<dbReference type="Pfam" id="PF13041">
    <property type="entry name" value="PPR_2"/>
    <property type="match status" value="3"/>
</dbReference>
<feature type="repeat" description="PPR" evidence="3">
    <location>
        <begin position="196"/>
        <end position="230"/>
    </location>
</feature>
<protein>
    <submittedName>
        <fullName evidence="5 6">Pentatricopeptide repeat-containing protein At3g25970</fullName>
    </submittedName>
</protein>
<evidence type="ECO:0000313" key="4">
    <source>
        <dbReference type="Proteomes" id="UP000515121"/>
    </source>
</evidence>
<dbReference type="GO" id="GO:0003723">
    <property type="term" value="F:RNA binding"/>
    <property type="evidence" value="ECO:0007669"/>
    <property type="project" value="InterPro"/>
</dbReference>
<evidence type="ECO:0000256" key="1">
    <source>
        <dbReference type="ARBA" id="ARBA00022737"/>
    </source>
</evidence>
<proteinExistence type="inferred from homology"/>
<dbReference type="InterPro" id="IPR046960">
    <property type="entry name" value="PPR_At4g14850-like_plant"/>
</dbReference>
<dbReference type="PANTHER" id="PTHR47926">
    <property type="entry name" value="PENTATRICOPEPTIDE REPEAT-CONTAINING PROTEIN"/>
    <property type="match status" value="1"/>
</dbReference>
<dbReference type="InterPro" id="IPR046848">
    <property type="entry name" value="E_motif"/>
</dbReference>
<comment type="similarity">
    <text evidence="2">Belongs to the PPR family. PCMP-E subfamily.</text>
</comment>
<dbReference type="OrthoDB" id="1929236at2759"/>
<dbReference type="Proteomes" id="UP000515121">
    <property type="component" value="Unplaced"/>
</dbReference>
<evidence type="ECO:0000313" key="5">
    <source>
        <dbReference type="RefSeq" id="XP_022729671.1"/>
    </source>
</evidence>
<dbReference type="Pfam" id="PF01535">
    <property type="entry name" value="PPR"/>
    <property type="match status" value="4"/>
</dbReference>
<dbReference type="RefSeq" id="XP_022729671.1">
    <property type="nucleotide sequence ID" value="XM_022873936.1"/>
</dbReference>
<gene>
    <name evidence="5 6" type="primary">LOC111284870</name>
</gene>
<feature type="repeat" description="PPR" evidence="3">
    <location>
        <begin position="298"/>
        <end position="332"/>
    </location>
</feature>
<dbReference type="GO" id="GO:0005739">
    <property type="term" value="C:mitochondrion"/>
    <property type="evidence" value="ECO:0007669"/>
    <property type="project" value="UniProtKB-ARBA"/>
</dbReference>
<dbReference type="NCBIfam" id="TIGR00756">
    <property type="entry name" value="PPR"/>
    <property type="match status" value="5"/>
</dbReference>
<keyword evidence="1" id="KW-0677">Repeat</keyword>
<dbReference type="PANTHER" id="PTHR47926:SF372">
    <property type="entry name" value="PENTATRICOPEPTIDE REPEAT-CONTAINING PROTEIN"/>
    <property type="match status" value="1"/>
</dbReference>
<evidence type="ECO:0000256" key="2">
    <source>
        <dbReference type="ARBA" id="ARBA00061659"/>
    </source>
</evidence>
<dbReference type="Pfam" id="PF20431">
    <property type="entry name" value="E_motif"/>
    <property type="match status" value="1"/>
</dbReference>
<dbReference type="FunFam" id="1.25.40.10:FF:000158">
    <property type="entry name" value="pentatricopeptide repeat-containing protein At2g33680"/>
    <property type="match status" value="1"/>
</dbReference>
<dbReference type="PROSITE" id="PS51375">
    <property type="entry name" value="PPR"/>
    <property type="match status" value="5"/>
</dbReference>
<dbReference type="KEGG" id="dzi:111284870"/>
<dbReference type="FunFam" id="1.25.40.10:FF:000205">
    <property type="entry name" value="Pentatricopeptide repeat-containing protein, mitochondrial"/>
    <property type="match status" value="1"/>
</dbReference>
<dbReference type="InterPro" id="IPR002885">
    <property type="entry name" value="PPR_rpt"/>
</dbReference>
<dbReference type="AlphaFoldDB" id="A0A6P5XP20"/>
<dbReference type="InterPro" id="IPR011990">
    <property type="entry name" value="TPR-like_helical_dom_sf"/>
</dbReference>
<reference evidence="5 6" key="1">
    <citation type="submission" date="2025-04" db="UniProtKB">
        <authorList>
            <consortium name="RefSeq"/>
        </authorList>
    </citation>
    <scope>IDENTIFICATION</scope>
    <source>
        <tissue evidence="5 6">Fruit stalk</tissue>
    </source>
</reference>
<feature type="repeat" description="PPR" evidence="3">
    <location>
        <begin position="502"/>
        <end position="536"/>
    </location>
</feature>
<dbReference type="FunFam" id="1.25.40.10:FF:001386">
    <property type="entry name" value="Pentatricopeptide repeat-containing protein At3g26782, mitochondrial"/>
    <property type="match status" value="1"/>
</dbReference>
<dbReference type="RefSeq" id="XP_022729672.1">
    <property type="nucleotide sequence ID" value="XM_022873937.1"/>
</dbReference>
<feature type="repeat" description="PPR" evidence="3">
    <location>
        <begin position="95"/>
        <end position="129"/>
    </location>
</feature>
<dbReference type="Gene3D" id="1.25.40.10">
    <property type="entry name" value="Tetratricopeptide repeat domain"/>
    <property type="match status" value="6"/>
</dbReference>
<evidence type="ECO:0000256" key="3">
    <source>
        <dbReference type="PROSITE-ProRule" id="PRU00708"/>
    </source>
</evidence>
<accession>A0A6P5XP20</accession>
<dbReference type="GeneID" id="111284870"/>
<evidence type="ECO:0000313" key="6">
    <source>
        <dbReference type="RefSeq" id="XP_022729672.1"/>
    </source>
</evidence>
<feature type="repeat" description="PPR" evidence="3">
    <location>
        <begin position="401"/>
        <end position="435"/>
    </location>
</feature>
<dbReference type="FunFam" id="1.25.40.10:FF:000396">
    <property type="entry name" value="Pentatricopeptide repeat-containing protein At2g36730"/>
    <property type="match status" value="1"/>
</dbReference>
<dbReference type="Pfam" id="PF20430">
    <property type="entry name" value="Eplus_motif"/>
    <property type="match status" value="1"/>
</dbReference>
<keyword evidence="4" id="KW-1185">Reference proteome</keyword>